<dbReference type="STRING" id="572544.Ilyop_1025"/>
<dbReference type="OrthoDB" id="9815316at2"/>
<evidence type="ECO:0000313" key="1">
    <source>
        <dbReference type="EMBL" id="ADO82806.1"/>
    </source>
</evidence>
<dbReference type="EMBL" id="CP002281">
    <property type="protein sequence ID" value="ADO82806.1"/>
    <property type="molecule type" value="Genomic_DNA"/>
</dbReference>
<reference evidence="1 2" key="1">
    <citation type="journal article" date="2010" name="Stand. Genomic Sci.">
        <title>Complete genome sequence of Ilyobacter polytropus type strain (CuHbu1).</title>
        <authorList>
            <person name="Sikorski J."/>
            <person name="Chertkov O."/>
            <person name="Lapidus A."/>
            <person name="Nolan M."/>
            <person name="Lucas S."/>
            <person name="Del Rio T.G."/>
            <person name="Tice H."/>
            <person name="Cheng J.F."/>
            <person name="Tapia R."/>
            <person name="Han C."/>
            <person name="Goodwin L."/>
            <person name="Pitluck S."/>
            <person name="Liolios K."/>
            <person name="Ivanova N."/>
            <person name="Mavromatis K."/>
            <person name="Mikhailova N."/>
            <person name="Pati A."/>
            <person name="Chen A."/>
            <person name="Palaniappan K."/>
            <person name="Land M."/>
            <person name="Hauser L."/>
            <person name="Chang Y.J."/>
            <person name="Jeffries C.D."/>
            <person name="Brambilla E."/>
            <person name="Yasawong M."/>
            <person name="Rohde M."/>
            <person name="Pukall R."/>
            <person name="Spring S."/>
            <person name="Goker M."/>
            <person name="Woyke T."/>
            <person name="Bristow J."/>
            <person name="Eisen J.A."/>
            <person name="Markowitz V."/>
            <person name="Hugenholtz P."/>
            <person name="Kyrpides N.C."/>
            <person name="Klenk H.P."/>
        </authorList>
    </citation>
    <scope>NUCLEOTIDE SEQUENCE [LARGE SCALE GENOMIC DNA]</scope>
    <source>
        <strain evidence="2">ATCC 51220 / DSM 2926 / LMG 16218 / CuHBu1</strain>
    </source>
</reference>
<dbReference type="InterPro" id="IPR009734">
    <property type="entry name" value="Myoviridae_GpU"/>
</dbReference>
<name>E3H9A7_ILYPC</name>
<accession>E3H9A7</accession>
<dbReference type="Proteomes" id="UP000006875">
    <property type="component" value="Chromosome"/>
</dbReference>
<dbReference type="Pfam" id="PF06995">
    <property type="entry name" value="Phage_P2_GpU"/>
    <property type="match status" value="1"/>
</dbReference>
<dbReference type="eggNOG" id="COG3499">
    <property type="taxonomic scope" value="Bacteria"/>
</dbReference>
<proteinExistence type="predicted"/>
<dbReference type="HOGENOM" id="CLU_126007_0_0_0"/>
<keyword evidence="2" id="KW-1185">Reference proteome</keyword>
<evidence type="ECO:0000313" key="2">
    <source>
        <dbReference type="Proteomes" id="UP000006875"/>
    </source>
</evidence>
<dbReference type="RefSeq" id="WP_013387474.1">
    <property type="nucleotide sequence ID" value="NC_014632.1"/>
</dbReference>
<organism evidence="1 2">
    <name type="scientific">Ilyobacter polytropus (strain ATCC 51220 / DSM 2926 / LMG 16218 / CuHBu1)</name>
    <dbReference type="NCBI Taxonomy" id="572544"/>
    <lineage>
        <taxon>Bacteria</taxon>
        <taxon>Fusobacteriati</taxon>
        <taxon>Fusobacteriota</taxon>
        <taxon>Fusobacteriia</taxon>
        <taxon>Fusobacteriales</taxon>
        <taxon>Fusobacteriaceae</taxon>
        <taxon>Ilyobacter</taxon>
    </lineage>
</organism>
<dbReference type="AlphaFoldDB" id="E3H9A7"/>
<gene>
    <name evidence="1" type="ordered locus">Ilyop_1025</name>
</gene>
<evidence type="ECO:0008006" key="3">
    <source>
        <dbReference type="Google" id="ProtNLM"/>
    </source>
</evidence>
<protein>
    <recommendedName>
        <fullName evidence="3">P2 GpU family protein</fullName>
    </recommendedName>
</protein>
<dbReference type="KEGG" id="ipo:Ilyop_1025"/>
<sequence>MIGILGDIPFNVSFDGNTTEILNFLNLKQGGAANYEKHSRRRNKPSLELLDLENNKINLNITLRSDFGIEPRELLKKIDNYMNDGEVLDFILGGDLIGSGEYVIISYDAGYEYISNNGKVRKIDMSLSLEEYLEEITQDIGVIIKSKNQVEQTTVKKDFNQGAVEGR</sequence>